<feature type="compositionally biased region" description="Polar residues" evidence="7">
    <location>
        <begin position="224"/>
        <end position="242"/>
    </location>
</feature>
<dbReference type="InterPro" id="IPR020846">
    <property type="entry name" value="MFS_dom"/>
</dbReference>
<feature type="transmembrane region" description="Helical" evidence="8">
    <location>
        <begin position="48"/>
        <end position="72"/>
    </location>
</feature>
<dbReference type="InterPro" id="IPR050171">
    <property type="entry name" value="MFS_Transporters"/>
</dbReference>
<dbReference type="Gene3D" id="1.20.1250.20">
    <property type="entry name" value="MFS general substrate transporter like domains"/>
    <property type="match status" value="2"/>
</dbReference>
<feature type="transmembrane region" description="Helical" evidence="8">
    <location>
        <begin position="12"/>
        <end position="36"/>
    </location>
</feature>
<feature type="transmembrane region" description="Helical" evidence="8">
    <location>
        <begin position="108"/>
        <end position="137"/>
    </location>
</feature>
<feature type="transmembrane region" description="Helical" evidence="8">
    <location>
        <begin position="84"/>
        <end position="102"/>
    </location>
</feature>
<dbReference type="InterPro" id="IPR011701">
    <property type="entry name" value="MFS"/>
</dbReference>
<evidence type="ECO:0000256" key="7">
    <source>
        <dbReference type="SAM" id="MobiDB-lite"/>
    </source>
</evidence>
<dbReference type="PANTHER" id="PTHR23517">
    <property type="entry name" value="RESISTANCE PROTEIN MDTM, PUTATIVE-RELATED-RELATED"/>
    <property type="match status" value="1"/>
</dbReference>
<dbReference type="InterPro" id="IPR036259">
    <property type="entry name" value="MFS_trans_sf"/>
</dbReference>
<evidence type="ECO:0000256" key="1">
    <source>
        <dbReference type="ARBA" id="ARBA00004651"/>
    </source>
</evidence>
<evidence type="ECO:0000313" key="11">
    <source>
        <dbReference type="Proteomes" id="UP001165962"/>
    </source>
</evidence>
<accession>A0ABX0J216</accession>
<dbReference type="Pfam" id="PF07690">
    <property type="entry name" value="MFS_1"/>
    <property type="match status" value="1"/>
</dbReference>
<feature type="transmembrane region" description="Helical" evidence="8">
    <location>
        <begin position="269"/>
        <end position="292"/>
    </location>
</feature>
<dbReference type="RefSeq" id="WP_166147938.1">
    <property type="nucleotide sequence ID" value="NZ_JAAOIW010000002.1"/>
</dbReference>
<keyword evidence="3" id="KW-1003">Cell membrane</keyword>
<proteinExistence type="predicted"/>
<feature type="transmembrane region" description="Helical" evidence="8">
    <location>
        <begin position="405"/>
        <end position="438"/>
    </location>
</feature>
<protein>
    <submittedName>
        <fullName evidence="10">MFS transporter</fullName>
    </submittedName>
</protein>
<evidence type="ECO:0000256" key="8">
    <source>
        <dbReference type="SAM" id="Phobius"/>
    </source>
</evidence>
<dbReference type="SUPFAM" id="SSF103473">
    <property type="entry name" value="MFS general substrate transporter"/>
    <property type="match status" value="1"/>
</dbReference>
<comment type="subcellular location">
    <subcellularLocation>
        <location evidence="1">Cell membrane</location>
        <topology evidence="1">Multi-pass membrane protein</topology>
    </subcellularLocation>
</comment>
<keyword evidence="5 8" id="KW-1133">Transmembrane helix</keyword>
<evidence type="ECO:0000313" key="10">
    <source>
        <dbReference type="EMBL" id="NHN29718.1"/>
    </source>
</evidence>
<feature type="domain" description="Major facilitator superfamily (MFS) profile" evidence="9">
    <location>
        <begin position="18"/>
        <end position="443"/>
    </location>
</feature>
<evidence type="ECO:0000256" key="5">
    <source>
        <dbReference type="ARBA" id="ARBA00022989"/>
    </source>
</evidence>
<keyword evidence="6 8" id="KW-0472">Membrane</keyword>
<dbReference type="CDD" id="cd17325">
    <property type="entry name" value="MFS_MdtG_SLC18_like"/>
    <property type="match status" value="1"/>
</dbReference>
<dbReference type="EMBL" id="JAAOIW010000002">
    <property type="protein sequence ID" value="NHN29718.1"/>
    <property type="molecule type" value="Genomic_DNA"/>
</dbReference>
<sequence length="450" mass="48824">MTDSKLSKDRHRLLASVGLLSIFTSSFVYMLGVHMLRPIMALYFDSVGYAAVMIGFFVSLNAVIPILFGMPIGSWIDRMGTRQAVVTGSLLGLTSATLFLIGSNQENIVLILLGQVINGIGAMFAWGSLQVAASLAANKQANNSKSNHVISNFSFVNSLGQLSGPAIGGFMSDWGGFQLVFYLFAGLNLLGIVLSTLLPGSYASTMKQMATDKLVKVAVKNKASDGTQRSNPKIGRNSNSEDNPVPTKKPSLWRSYGNGYSMMRYNKPFAIAILLNGILFMLIDVRTTFFPLFLSDMGLTNTEIGSMVSVSALAAIIVRPLAGNLMNWLGYHRIMMISIFSGATCLLMLMFQPGYWVLAAIVFVWGVCTSVNQPVALMMVSQTVAPSERGMGMSIRSMSNRFVQLINPVLFGTLTTVIGLTFGFAVMGVVLMGFGIVYHRQSKKRHATEE</sequence>
<feature type="transmembrane region" description="Helical" evidence="8">
    <location>
        <begin position="149"/>
        <end position="167"/>
    </location>
</feature>
<feature type="transmembrane region" description="Helical" evidence="8">
    <location>
        <begin position="304"/>
        <end position="322"/>
    </location>
</feature>
<name>A0ABX0J216_9BACL</name>
<feature type="transmembrane region" description="Helical" evidence="8">
    <location>
        <begin position="179"/>
        <end position="199"/>
    </location>
</feature>
<gene>
    <name evidence="10" type="ORF">G9U52_07705</name>
</gene>
<evidence type="ECO:0000259" key="9">
    <source>
        <dbReference type="PROSITE" id="PS50850"/>
    </source>
</evidence>
<dbReference type="Proteomes" id="UP001165962">
    <property type="component" value="Unassembled WGS sequence"/>
</dbReference>
<evidence type="ECO:0000256" key="4">
    <source>
        <dbReference type="ARBA" id="ARBA00022692"/>
    </source>
</evidence>
<keyword evidence="11" id="KW-1185">Reference proteome</keyword>
<evidence type="ECO:0000256" key="2">
    <source>
        <dbReference type="ARBA" id="ARBA00022448"/>
    </source>
</evidence>
<keyword evidence="4 8" id="KW-0812">Transmembrane</keyword>
<evidence type="ECO:0000256" key="6">
    <source>
        <dbReference type="ARBA" id="ARBA00023136"/>
    </source>
</evidence>
<comment type="caution">
    <text evidence="10">The sequence shown here is derived from an EMBL/GenBank/DDBJ whole genome shotgun (WGS) entry which is preliminary data.</text>
</comment>
<dbReference type="PROSITE" id="PS50850">
    <property type="entry name" value="MFS"/>
    <property type="match status" value="1"/>
</dbReference>
<reference evidence="10" key="1">
    <citation type="submission" date="2020-03" db="EMBL/GenBank/DDBJ databases">
        <title>Draft sequencing of Paenibacilllus sp. S3N08.</title>
        <authorList>
            <person name="Kim D.-U."/>
        </authorList>
    </citation>
    <scope>NUCLEOTIDE SEQUENCE</scope>
    <source>
        <strain evidence="10">S3N08</strain>
    </source>
</reference>
<keyword evidence="2" id="KW-0813">Transport</keyword>
<organism evidence="10 11">
    <name type="scientific">Paenibacillus agricola</name>
    <dbReference type="NCBI Taxonomy" id="2716264"/>
    <lineage>
        <taxon>Bacteria</taxon>
        <taxon>Bacillati</taxon>
        <taxon>Bacillota</taxon>
        <taxon>Bacilli</taxon>
        <taxon>Bacillales</taxon>
        <taxon>Paenibacillaceae</taxon>
        <taxon>Paenibacillus</taxon>
    </lineage>
</organism>
<feature type="region of interest" description="Disordered" evidence="7">
    <location>
        <begin position="221"/>
        <end position="250"/>
    </location>
</feature>
<evidence type="ECO:0000256" key="3">
    <source>
        <dbReference type="ARBA" id="ARBA00022475"/>
    </source>
</evidence>